<evidence type="ECO:0000256" key="5">
    <source>
        <dbReference type="ARBA" id="ARBA00022692"/>
    </source>
</evidence>
<evidence type="ECO:0000256" key="4">
    <source>
        <dbReference type="ARBA" id="ARBA00022519"/>
    </source>
</evidence>
<sequence>KSAKFKGKVRGAMIYPAVILVVIVVVIGLLMVVLVPTITSLFADFGSELPLATRIIVAISNFTVSYWYIILIAVVGIVAGFIYYRKTPSGREVTDDLILKAPVFGSLIQKSQIASMARTLQMLMKSGIPILDSLEITKGALSNVHFQKGLADAKLAVEKGSSLAVPLAKNERFPILLSRMVAVGEETGKLDEVLGKIASYYEDEVDQMADNLSAALEPLMLILMGTIVAFIAIAVYYPLFSLGDVIK</sequence>
<comment type="caution">
    <text evidence="10">The sequence shown here is derived from an EMBL/GenBank/DDBJ whole genome shotgun (WGS) entry which is preliminary data.</text>
</comment>
<name>A0A955L2V7_9BACT</name>
<reference evidence="10" key="1">
    <citation type="submission" date="2020-04" db="EMBL/GenBank/DDBJ databases">
        <authorList>
            <person name="Zhang T."/>
        </authorList>
    </citation>
    <scope>NUCLEOTIDE SEQUENCE</scope>
    <source>
        <strain evidence="10">HKST-UBA10</strain>
    </source>
</reference>
<organism evidence="10 11">
    <name type="scientific">Candidatus Dojkabacteria bacterium</name>
    <dbReference type="NCBI Taxonomy" id="2099670"/>
    <lineage>
        <taxon>Bacteria</taxon>
        <taxon>Candidatus Dojkabacteria</taxon>
    </lineage>
</organism>
<dbReference type="PANTHER" id="PTHR30012:SF0">
    <property type="entry name" value="TYPE II SECRETION SYSTEM PROTEIN F-RELATED"/>
    <property type="match status" value="1"/>
</dbReference>
<feature type="non-terminal residue" evidence="10">
    <location>
        <position position="1"/>
    </location>
</feature>
<dbReference type="AlphaFoldDB" id="A0A955L2V7"/>
<keyword evidence="5 8" id="KW-0812">Transmembrane</keyword>
<dbReference type="GO" id="GO:0005886">
    <property type="term" value="C:plasma membrane"/>
    <property type="evidence" value="ECO:0007669"/>
    <property type="project" value="UniProtKB-SubCell"/>
</dbReference>
<dbReference type="FunFam" id="1.20.81.30:FF:000001">
    <property type="entry name" value="Type II secretion system protein F"/>
    <property type="match status" value="1"/>
</dbReference>
<evidence type="ECO:0000256" key="6">
    <source>
        <dbReference type="ARBA" id="ARBA00022989"/>
    </source>
</evidence>
<evidence type="ECO:0000256" key="8">
    <source>
        <dbReference type="SAM" id="Phobius"/>
    </source>
</evidence>
<feature type="transmembrane region" description="Helical" evidence="8">
    <location>
        <begin position="218"/>
        <end position="239"/>
    </location>
</feature>
<reference evidence="10" key="2">
    <citation type="journal article" date="2021" name="Microbiome">
        <title>Successional dynamics and alternative stable states in a saline activated sludge microbial community over 9 years.</title>
        <authorList>
            <person name="Wang Y."/>
            <person name="Ye J."/>
            <person name="Ju F."/>
            <person name="Liu L."/>
            <person name="Boyd J.A."/>
            <person name="Deng Y."/>
            <person name="Parks D.H."/>
            <person name="Jiang X."/>
            <person name="Yin X."/>
            <person name="Woodcroft B.J."/>
            <person name="Tyson G.W."/>
            <person name="Hugenholtz P."/>
            <person name="Polz M.F."/>
            <person name="Zhang T."/>
        </authorList>
    </citation>
    <scope>NUCLEOTIDE SEQUENCE</scope>
    <source>
        <strain evidence="10">HKST-UBA10</strain>
    </source>
</reference>
<comment type="subcellular location">
    <subcellularLocation>
        <location evidence="1">Cell inner membrane</location>
        <topology evidence="1">Multi-pass membrane protein</topology>
    </subcellularLocation>
</comment>
<feature type="domain" description="Type II secretion system protein GspF" evidence="9">
    <location>
        <begin position="117"/>
        <end position="238"/>
    </location>
</feature>
<evidence type="ECO:0000259" key="9">
    <source>
        <dbReference type="Pfam" id="PF00482"/>
    </source>
</evidence>
<keyword evidence="3" id="KW-1003">Cell membrane</keyword>
<dbReference type="Proteomes" id="UP000782843">
    <property type="component" value="Unassembled WGS sequence"/>
</dbReference>
<dbReference type="EMBL" id="JAGQLG010000014">
    <property type="protein sequence ID" value="MCA9381858.1"/>
    <property type="molecule type" value="Genomic_DNA"/>
</dbReference>
<dbReference type="InterPro" id="IPR018076">
    <property type="entry name" value="T2SS_GspF_dom"/>
</dbReference>
<dbReference type="InterPro" id="IPR042094">
    <property type="entry name" value="T2SS_GspF_sf"/>
</dbReference>
<accession>A0A955L2V7</accession>
<dbReference type="PRINTS" id="PR00812">
    <property type="entry name" value="BCTERIALGSPF"/>
</dbReference>
<dbReference type="InterPro" id="IPR003004">
    <property type="entry name" value="GspF/PilC"/>
</dbReference>
<evidence type="ECO:0000313" key="11">
    <source>
        <dbReference type="Proteomes" id="UP000782843"/>
    </source>
</evidence>
<keyword evidence="4" id="KW-0997">Cell inner membrane</keyword>
<evidence type="ECO:0000256" key="3">
    <source>
        <dbReference type="ARBA" id="ARBA00022475"/>
    </source>
</evidence>
<evidence type="ECO:0000256" key="2">
    <source>
        <dbReference type="ARBA" id="ARBA00005745"/>
    </source>
</evidence>
<keyword evidence="7 8" id="KW-0472">Membrane</keyword>
<dbReference type="Pfam" id="PF00482">
    <property type="entry name" value="T2SSF"/>
    <property type="match status" value="1"/>
</dbReference>
<protein>
    <submittedName>
        <fullName evidence="10">Type II secretion system F family protein</fullName>
    </submittedName>
</protein>
<gene>
    <name evidence="10" type="ORF">KC660_00425</name>
</gene>
<evidence type="ECO:0000256" key="7">
    <source>
        <dbReference type="ARBA" id="ARBA00023136"/>
    </source>
</evidence>
<comment type="similarity">
    <text evidence="2">Belongs to the GSP F family.</text>
</comment>
<evidence type="ECO:0000256" key="1">
    <source>
        <dbReference type="ARBA" id="ARBA00004429"/>
    </source>
</evidence>
<keyword evidence="6 8" id="KW-1133">Transmembrane helix</keyword>
<dbReference type="Gene3D" id="1.20.81.30">
    <property type="entry name" value="Type II secretion system (T2SS), domain F"/>
    <property type="match status" value="1"/>
</dbReference>
<feature type="transmembrane region" description="Helical" evidence="8">
    <location>
        <begin position="55"/>
        <end position="84"/>
    </location>
</feature>
<dbReference type="PANTHER" id="PTHR30012">
    <property type="entry name" value="GENERAL SECRETION PATHWAY PROTEIN"/>
    <property type="match status" value="1"/>
</dbReference>
<proteinExistence type="inferred from homology"/>
<evidence type="ECO:0000313" key="10">
    <source>
        <dbReference type="EMBL" id="MCA9381858.1"/>
    </source>
</evidence>
<feature type="transmembrane region" description="Helical" evidence="8">
    <location>
        <begin position="12"/>
        <end position="35"/>
    </location>
</feature>